<accession>A0ABT3IFF7</accession>
<dbReference type="InterPro" id="IPR006860">
    <property type="entry name" value="FecR"/>
</dbReference>
<evidence type="ECO:0000259" key="2">
    <source>
        <dbReference type="Pfam" id="PF04773"/>
    </source>
</evidence>
<dbReference type="Proteomes" id="UP001207742">
    <property type="component" value="Unassembled WGS sequence"/>
</dbReference>
<proteinExistence type="predicted"/>
<dbReference type="Gene3D" id="2.60.120.1440">
    <property type="match status" value="1"/>
</dbReference>
<gene>
    <name evidence="4" type="ORF">OL497_02275</name>
</gene>
<name>A0ABT3IFF7_9BACT</name>
<sequence length="385" mass="42662">MNNNRLRYLLNRYANGTATPEELEALSAFLQAAENDPQLELMIEEAWIQSADADGTLFSTLPAPIPARQHNTILRPVKRWYRPLWAAAVLLLLIAGGTWLLLNGHKKNKIPPLTAGNNPAARMAPGSNKATLTLASGATITLDSHINKSPDSLPFYTTAGQLIYHKNTGNTGQAISYNLLRTPKGGQYQLLLPDGSKVWLNAASSLKFPTAFTTTTRQVELSGEAYFEISNNARQPFEVIANNTNITVLGTRFNIMAYQNETAVKTTLLQGAVKVSRQQESRLLKPGEQSLFPADGDLQVIENADVELAVAWKNGFTSFRSADIRTIMRQVERWYDVEVVYNGHIPERTFTGDIPRDAQLTELLKLLEVSKIHFSMEGNQLVVMP</sequence>
<dbReference type="Gene3D" id="3.55.50.30">
    <property type="match status" value="1"/>
</dbReference>
<dbReference type="PIRSF" id="PIRSF018266">
    <property type="entry name" value="FecR"/>
    <property type="match status" value="1"/>
</dbReference>
<keyword evidence="1" id="KW-0472">Membrane</keyword>
<feature type="domain" description="FecR protein" evidence="2">
    <location>
        <begin position="180"/>
        <end position="274"/>
    </location>
</feature>
<comment type="caution">
    <text evidence="4">The sequence shown here is derived from an EMBL/GenBank/DDBJ whole genome shotgun (WGS) entry which is preliminary data.</text>
</comment>
<keyword evidence="5" id="KW-1185">Reference proteome</keyword>
<feature type="domain" description="Protein FecR C-terminal" evidence="3">
    <location>
        <begin position="318"/>
        <end position="383"/>
    </location>
</feature>
<dbReference type="RefSeq" id="WP_264727326.1">
    <property type="nucleotide sequence ID" value="NZ_JAPDNR010000001.1"/>
</dbReference>
<dbReference type="Pfam" id="PF16344">
    <property type="entry name" value="FecR_C"/>
    <property type="match status" value="1"/>
</dbReference>
<evidence type="ECO:0000259" key="3">
    <source>
        <dbReference type="Pfam" id="PF16344"/>
    </source>
</evidence>
<keyword evidence="1" id="KW-0812">Transmembrane</keyword>
<organism evidence="4 5">
    <name type="scientific">Chitinophaga nivalis</name>
    <dbReference type="NCBI Taxonomy" id="2991709"/>
    <lineage>
        <taxon>Bacteria</taxon>
        <taxon>Pseudomonadati</taxon>
        <taxon>Bacteroidota</taxon>
        <taxon>Chitinophagia</taxon>
        <taxon>Chitinophagales</taxon>
        <taxon>Chitinophagaceae</taxon>
        <taxon>Chitinophaga</taxon>
    </lineage>
</organism>
<dbReference type="EMBL" id="JAPDNS010000001">
    <property type="protein sequence ID" value="MCW3482699.1"/>
    <property type="molecule type" value="Genomic_DNA"/>
</dbReference>
<evidence type="ECO:0000313" key="5">
    <source>
        <dbReference type="Proteomes" id="UP001207742"/>
    </source>
</evidence>
<evidence type="ECO:0000256" key="1">
    <source>
        <dbReference type="SAM" id="Phobius"/>
    </source>
</evidence>
<dbReference type="InterPro" id="IPR012373">
    <property type="entry name" value="Ferrdict_sens_TM"/>
</dbReference>
<dbReference type="Pfam" id="PF04773">
    <property type="entry name" value="FecR"/>
    <property type="match status" value="1"/>
</dbReference>
<dbReference type="PANTHER" id="PTHR30273">
    <property type="entry name" value="PERIPLASMIC SIGNAL SENSOR AND SIGMA FACTOR ACTIVATOR FECR-RELATED"/>
    <property type="match status" value="1"/>
</dbReference>
<evidence type="ECO:0000313" key="4">
    <source>
        <dbReference type="EMBL" id="MCW3482699.1"/>
    </source>
</evidence>
<reference evidence="4 5" key="1">
    <citation type="submission" date="2022-10" db="EMBL/GenBank/DDBJ databases">
        <title>Chitinophaga nivalis PC15 sp. nov., isolated from Pyeongchang county, South Korea.</title>
        <authorList>
            <person name="Trinh H.N."/>
        </authorList>
    </citation>
    <scope>NUCLEOTIDE SEQUENCE [LARGE SCALE GENOMIC DNA]</scope>
    <source>
        <strain evidence="4 5">PC14</strain>
    </source>
</reference>
<feature type="transmembrane region" description="Helical" evidence="1">
    <location>
        <begin position="84"/>
        <end position="102"/>
    </location>
</feature>
<dbReference type="PANTHER" id="PTHR30273:SF2">
    <property type="entry name" value="PROTEIN FECR"/>
    <property type="match status" value="1"/>
</dbReference>
<dbReference type="InterPro" id="IPR032508">
    <property type="entry name" value="FecR_C"/>
</dbReference>
<keyword evidence="1" id="KW-1133">Transmembrane helix</keyword>
<protein>
    <submittedName>
        <fullName evidence="4">FecR domain-containing protein</fullName>
    </submittedName>
</protein>